<dbReference type="InterPro" id="IPR032819">
    <property type="entry name" value="TruB_C"/>
</dbReference>
<dbReference type="EC" id="5.4.99.25" evidence="5"/>
<dbReference type="GO" id="GO:0031119">
    <property type="term" value="P:tRNA pseudouridine synthesis"/>
    <property type="evidence" value="ECO:0007669"/>
    <property type="project" value="UniProtKB-UniRule"/>
</dbReference>
<evidence type="ECO:0000256" key="1">
    <source>
        <dbReference type="ARBA" id="ARBA00000385"/>
    </source>
</evidence>
<reference evidence="8 9" key="1">
    <citation type="submission" date="2019-01" db="EMBL/GenBank/DDBJ databases">
        <title>Spirosoma flava sp. nov., a propanil-degrading bacterium isolated from herbicide-contaminated soil.</title>
        <authorList>
            <person name="Zhang L."/>
            <person name="Jiang J.-D."/>
        </authorList>
    </citation>
    <scope>NUCLEOTIDE SEQUENCE [LARGE SCALE GENOMIC DNA]</scope>
    <source>
        <strain evidence="8 9">TY50</strain>
    </source>
</reference>
<feature type="active site" description="Nucleophile" evidence="5">
    <location>
        <position position="48"/>
    </location>
</feature>
<accession>A0A4Q2UT70</accession>
<dbReference type="HAMAP" id="MF_01080">
    <property type="entry name" value="TruB_bact"/>
    <property type="match status" value="1"/>
</dbReference>
<comment type="caution">
    <text evidence="8">The sequence shown here is derived from an EMBL/GenBank/DDBJ whole genome shotgun (WGS) entry which is preliminary data.</text>
</comment>
<dbReference type="AlphaFoldDB" id="A0A4Q2UT70"/>
<gene>
    <name evidence="5 8" type="primary">truB</name>
    <name evidence="8" type="ORF">EQG79_02855</name>
</gene>
<comment type="similarity">
    <text evidence="2 5">Belongs to the pseudouridine synthase TruB family. Type 1 subfamily.</text>
</comment>
<proteinExistence type="inferred from homology"/>
<evidence type="ECO:0000256" key="2">
    <source>
        <dbReference type="ARBA" id="ARBA00005642"/>
    </source>
</evidence>
<dbReference type="NCBIfam" id="TIGR00431">
    <property type="entry name" value="TruB"/>
    <property type="match status" value="1"/>
</dbReference>
<comment type="catalytic activity">
    <reaction evidence="1 5">
        <text>uridine(55) in tRNA = pseudouridine(55) in tRNA</text>
        <dbReference type="Rhea" id="RHEA:42532"/>
        <dbReference type="Rhea" id="RHEA-COMP:10101"/>
        <dbReference type="Rhea" id="RHEA-COMP:10102"/>
        <dbReference type="ChEBI" id="CHEBI:65314"/>
        <dbReference type="ChEBI" id="CHEBI:65315"/>
        <dbReference type="EC" id="5.4.99.25"/>
    </reaction>
</comment>
<dbReference type="InterPro" id="IPR020103">
    <property type="entry name" value="PsdUridine_synth_cat_dom_sf"/>
</dbReference>
<dbReference type="EMBL" id="SBLB01000001">
    <property type="protein sequence ID" value="RYC71101.1"/>
    <property type="molecule type" value="Genomic_DNA"/>
</dbReference>
<dbReference type="Pfam" id="PF16198">
    <property type="entry name" value="TruB_C_2"/>
    <property type="match status" value="1"/>
</dbReference>
<feature type="domain" description="tRNA pseudouridylate synthase B C-terminal" evidence="7">
    <location>
        <begin position="182"/>
        <end position="225"/>
    </location>
</feature>
<dbReference type="CDD" id="cd02573">
    <property type="entry name" value="PseudoU_synth_EcTruB"/>
    <property type="match status" value="1"/>
</dbReference>
<dbReference type="PANTHER" id="PTHR13767">
    <property type="entry name" value="TRNA-PSEUDOURIDINE SYNTHASE"/>
    <property type="match status" value="1"/>
</dbReference>
<dbReference type="RefSeq" id="WP_129599794.1">
    <property type="nucleotide sequence ID" value="NZ_SBLB01000001.1"/>
</dbReference>
<dbReference type="GO" id="GO:0003723">
    <property type="term" value="F:RNA binding"/>
    <property type="evidence" value="ECO:0007669"/>
    <property type="project" value="InterPro"/>
</dbReference>
<evidence type="ECO:0000259" key="6">
    <source>
        <dbReference type="Pfam" id="PF01509"/>
    </source>
</evidence>
<keyword evidence="3 5" id="KW-0819">tRNA processing</keyword>
<evidence type="ECO:0000256" key="3">
    <source>
        <dbReference type="ARBA" id="ARBA00022694"/>
    </source>
</evidence>
<comment type="function">
    <text evidence="5">Responsible for synthesis of pseudouridine from uracil-55 in the psi GC loop of transfer RNAs.</text>
</comment>
<dbReference type="InterPro" id="IPR014780">
    <property type="entry name" value="tRNA_psdUridine_synth_TruB"/>
</dbReference>
<evidence type="ECO:0000313" key="9">
    <source>
        <dbReference type="Proteomes" id="UP000290407"/>
    </source>
</evidence>
<sequence length="244" mass="27002">MSQPTGQSPDPGQLILIDKPLTWTSFDVANKLKYACKFRKIGHAGTLDPLATGLLILCTGKMTKQIDQYQAQEKEYTGTLVLGKTTPSVDLETEFDAEFDTTGITPDQIQDAARQLTGDILQVPPIYSAVRVGGERLYEKARRGETTEIKSRQVTVRLFETNAERFPAVDFRIVCSKGTYIRSLVRDLGLLLNNGAYMSALRRTRIGEFRIEEAETLEAFIDRYKSSAAAKAAEPQPGSDTATD</sequence>
<evidence type="ECO:0000256" key="5">
    <source>
        <dbReference type="HAMAP-Rule" id="MF_01080"/>
    </source>
</evidence>
<dbReference type="InterPro" id="IPR002501">
    <property type="entry name" value="PsdUridine_synth_N"/>
</dbReference>
<dbReference type="PANTHER" id="PTHR13767:SF2">
    <property type="entry name" value="PSEUDOURIDYLATE SYNTHASE TRUB1"/>
    <property type="match status" value="1"/>
</dbReference>
<keyword evidence="9" id="KW-1185">Reference proteome</keyword>
<evidence type="ECO:0000259" key="7">
    <source>
        <dbReference type="Pfam" id="PF16198"/>
    </source>
</evidence>
<evidence type="ECO:0000256" key="4">
    <source>
        <dbReference type="ARBA" id="ARBA00023235"/>
    </source>
</evidence>
<protein>
    <recommendedName>
        <fullName evidence="5">tRNA pseudouridine synthase B</fullName>
        <ecNumber evidence="5">5.4.99.25</ecNumber>
    </recommendedName>
    <alternativeName>
        <fullName evidence="5">tRNA pseudouridine(55) synthase</fullName>
        <shortName evidence="5">Psi55 synthase</shortName>
    </alternativeName>
    <alternativeName>
        <fullName evidence="5">tRNA pseudouridylate synthase</fullName>
    </alternativeName>
    <alternativeName>
        <fullName evidence="5">tRNA-uridine isomerase</fullName>
    </alternativeName>
</protein>
<name>A0A4Q2UT70_9BACT</name>
<organism evidence="8 9">
    <name type="scientific">Spirosoma sordidisoli</name>
    <dbReference type="NCBI Taxonomy" id="2502893"/>
    <lineage>
        <taxon>Bacteria</taxon>
        <taxon>Pseudomonadati</taxon>
        <taxon>Bacteroidota</taxon>
        <taxon>Cytophagia</taxon>
        <taxon>Cytophagales</taxon>
        <taxon>Cytophagaceae</taxon>
        <taxon>Spirosoma</taxon>
    </lineage>
</organism>
<dbReference type="Gene3D" id="3.30.2350.10">
    <property type="entry name" value="Pseudouridine synthase"/>
    <property type="match status" value="1"/>
</dbReference>
<evidence type="ECO:0000313" key="8">
    <source>
        <dbReference type="EMBL" id="RYC71101.1"/>
    </source>
</evidence>
<dbReference type="GO" id="GO:0160148">
    <property type="term" value="F:tRNA pseudouridine(55) synthase activity"/>
    <property type="evidence" value="ECO:0007669"/>
    <property type="project" value="UniProtKB-EC"/>
</dbReference>
<dbReference type="GO" id="GO:1990481">
    <property type="term" value="P:mRNA pseudouridine synthesis"/>
    <property type="evidence" value="ECO:0007669"/>
    <property type="project" value="TreeGrafter"/>
</dbReference>
<feature type="domain" description="Pseudouridine synthase II N-terminal" evidence="6">
    <location>
        <begin position="35"/>
        <end position="181"/>
    </location>
</feature>
<dbReference type="Pfam" id="PF01509">
    <property type="entry name" value="TruB_N"/>
    <property type="match status" value="1"/>
</dbReference>
<dbReference type="Proteomes" id="UP000290407">
    <property type="component" value="Unassembled WGS sequence"/>
</dbReference>
<dbReference type="SUPFAM" id="SSF55120">
    <property type="entry name" value="Pseudouridine synthase"/>
    <property type="match status" value="1"/>
</dbReference>
<keyword evidence="4 5" id="KW-0413">Isomerase</keyword>